<evidence type="ECO:0000256" key="1">
    <source>
        <dbReference type="ARBA" id="ARBA00003238"/>
    </source>
</evidence>
<dbReference type="InterPro" id="IPR003797">
    <property type="entry name" value="DegV"/>
</dbReference>
<protein>
    <recommendedName>
        <fullName evidence="5">DegV family protein</fullName>
    </recommendedName>
</protein>
<name>K8ZQJ8_9ENTE</name>
<dbReference type="NCBIfam" id="TIGR00762">
    <property type="entry name" value="DegV"/>
    <property type="match status" value="1"/>
</dbReference>
<dbReference type="Gene3D" id="3.30.1180.10">
    <property type="match status" value="1"/>
</dbReference>
<dbReference type="PATRIC" id="fig|1234409.3.peg.87"/>
<evidence type="ECO:0008006" key="5">
    <source>
        <dbReference type="Google" id="ProtNLM"/>
    </source>
</evidence>
<dbReference type="STRING" id="1234409.C683_0115"/>
<dbReference type="Gene3D" id="3.40.50.10170">
    <property type="match status" value="1"/>
</dbReference>
<evidence type="ECO:0000313" key="3">
    <source>
        <dbReference type="EMBL" id="EKU27856.1"/>
    </source>
</evidence>
<reference evidence="3 4" key="1">
    <citation type="journal article" date="2013" name="Genome Announc.">
        <title>Draft Genome Sequence of Catellicoccus marimammalium, a Novel Species Commonly Found in Gull Feces.</title>
        <authorList>
            <person name="Weigand M.R."/>
            <person name="Ryu H."/>
            <person name="Bozcek L."/>
            <person name="Konstantinidis K.T."/>
            <person name="Santo Domingo J.W."/>
        </authorList>
    </citation>
    <scope>NUCLEOTIDE SEQUENCE [LARGE SCALE GENOMIC DNA]</scope>
    <source>
        <strain evidence="3 4">M35/04/3</strain>
    </source>
</reference>
<dbReference type="InterPro" id="IPR050270">
    <property type="entry name" value="DegV_domain_contain"/>
</dbReference>
<dbReference type="RefSeq" id="WP_009488281.1">
    <property type="nucleotide sequence ID" value="NZ_AMYT01000007.1"/>
</dbReference>
<evidence type="ECO:0000256" key="2">
    <source>
        <dbReference type="ARBA" id="ARBA00023121"/>
    </source>
</evidence>
<keyword evidence="4" id="KW-1185">Reference proteome</keyword>
<comment type="function">
    <text evidence="1">May bind long-chain fatty acids, such as palmitate, and may play a role in lipid transport or fatty acid metabolism.</text>
</comment>
<comment type="caution">
    <text evidence="3">The sequence shown here is derived from an EMBL/GenBank/DDBJ whole genome shotgun (WGS) entry which is preliminary data.</text>
</comment>
<dbReference type="AlphaFoldDB" id="K8ZQJ8"/>
<dbReference type="InterPro" id="IPR043168">
    <property type="entry name" value="DegV_C"/>
</dbReference>
<dbReference type="Pfam" id="PF02645">
    <property type="entry name" value="DegV"/>
    <property type="match status" value="1"/>
</dbReference>
<dbReference type="PANTHER" id="PTHR33434">
    <property type="entry name" value="DEGV DOMAIN-CONTAINING PROTEIN DR_1986-RELATED"/>
    <property type="match status" value="1"/>
</dbReference>
<keyword evidence="2" id="KW-0446">Lipid-binding</keyword>
<dbReference type="PANTHER" id="PTHR33434:SF3">
    <property type="entry name" value="DEGV DOMAIN-CONTAINING PROTEIN YITS"/>
    <property type="match status" value="1"/>
</dbReference>
<dbReference type="EMBL" id="AMYT01000007">
    <property type="protein sequence ID" value="EKU27856.1"/>
    <property type="molecule type" value="Genomic_DNA"/>
</dbReference>
<gene>
    <name evidence="3" type="ORF">C683_0115</name>
</gene>
<dbReference type="GO" id="GO:0008289">
    <property type="term" value="F:lipid binding"/>
    <property type="evidence" value="ECO:0007669"/>
    <property type="project" value="UniProtKB-KW"/>
</dbReference>
<evidence type="ECO:0000313" key="4">
    <source>
        <dbReference type="Proteomes" id="UP000016057"/>
    </source>
</evidence>
<dbReference type="eggNOG" id="COG1307">
    <property type="taxonomic scope" value="Bacteria"/>
</dbReference>
<organism evidence="3 4">
    <name type="scientific">Catellicoccus marimammalium M35/04/3</name>
    <dbReference type="NCBI Taxonomy" id="1234409"/>
    <lineage>
        <taxon>Bacteria</taxon>
        <taxon>Bacillati</taxon>
        <taxon>Bacillota</taxon>
        <taxon>Bacilli</taxon>
        <taxon>Lactobacillales</taxon>
        <taxon>Enterococcaceae</taxon>
        <taxon>Catellicoccus</taxon>
    </lineage>
</organism>
<sequence length="284" mass="31473">MNKEKIAILVDSACDVPQYLQEELPIYCAPVTIQYPNECYFDRVNITPDEVYDRLEKEIPTTSLPTGENVEKVLTQIQKDGYEKVIAFTISSALSGTYRFIELMLEDSPLEGKVIDTKSIGIGSGLFAIEAAQLAESGRTFAEIVRTCSETKKSKVFISLSTLEYLQKGGRIGLVSAKVGQLLKVKPIISCNHEGVYYTAAKVRGKRKRIPELLKLVDEVLDEHGQHPFVLAVAHGKDDQAEALYEEMKERYSHAQHIYYGDISPALGVHTGPGLLGVGIYFLG</sequence>
<dbReference type="SUPFAM" id="SSF82549">
    <property type="entry name" value="DAK1/DegV-like"/>
    <property type="match status" value="1"/>
</dbReference>
<dbReference type="PROSITE" id="PS51482">
    <property type="entry name" value="DEGV"/>
    <property type="match status" value="1"/>
</dbReference>
<dbReference type="OrthoDB" id="5429275at2"/>
<proteinExistence type="predicted"/>
<dbReference type="Proteomes" id="UP000016057">
    <property type="component" value="Unassembled WGS sequence"/>
</dbReference>
<accession>K8ZQJ8</accession>